<accession>A0A8H3L1Q0</accession>
<dbReference type="OrthoDB" id="2309957at2759"/>
<reference evidence="1" key="1">
    <citation type="submission" date="2019-10" db="EMBL/GenBank/DDBJ databases">
        <title>Conservation and host-specific expression of non-tandemly repeated heterogenous ribosome RNA gene in arbuscular mycorrhizal fungi.</title>
        <authorList>
            <person name="Maeda T."/>
            <person name="Kobayashi Y."/>
            <person name="Nakagawa T."/>
            <person name="Ezawa T."/>
            <person name="Yamaguchi K."/>
            <person name="Bino T."/>
            <person name="Nishimoto Y."/>
            <person name="Shigenobu S."/>
            <person name="Kawaguchi M."/>
        </authorList>
    </citation>
    <scope>NUCLEOTIDE SEQUENCE</scope>
    <source>
        <strain evidence="1">HR1</strain>
    </source>
</reference>
<protein>
    <submittedName>
        <fullName evidence="1">Uncharacterized protein</fullName>
    </submittedName>
</protein>
<name>A0A8H3L1Q0_9GLOM</name>
<dbReference type="Proteomes" id="UP000615446">
    <property type="component" value="Unassembled WGS sequence"/>
</dbReference>
<sequence>MSMNYSKICQPPYNQSKQLADEIRANRIKHTIVTPKMILRRNIKREINEKNIVIVDMNSMVNNVWNNHLTDVQREGFEVLARNINEINQNVANVNRDSHNRMNRINNRQEIDHALGVAIFSGTEFSKKNDFESFILTPFP</sequence>
<evidence type="ECO:0000313" key="2">
    <source>
        <dbReference type="Proteomes" id="UP000615446"/>
    </source>
</evidence>
<evidence type="ECO:0000313" key="1">
    <source>
        <dbReference type="EMBL" id="GES79872.1"/>
    </source>
</evidence>
<dbReference type="EMBL" id="BLAL01000046">
    <property type="protein sequence ID" value="GES79872.1"/>
    <property type="molecule type" value="Genomic_DNA"/>
</dbReference>
<dbReference type="AlphaFoldDB" id="A0A8H3L1Q0"/>
<comment type="caution">
    <text evidence="1">The sequence shown here is derived from an EMBL/GenBank/DDBJ whole genome shotgun (WGS) entry which is preliminary data.</text>
</comment>
<gene>
    <name evidence="1" type="ORF">RCL2_000716700</name>
</gene>
<organism evidence="1 2">
    <name type="scientific">Rhizophagus clarus</name>
    <dbReference type="NCBI Taxonomy" id="94130"/>
    <lineage>
        <taxon>Eukaryota</taxon>
        <taxon>Fungi</taxon>
        <taxon>Fungi incertae sedis</taxon>
        <taxon>Mucoromycota</taxon>
        <taxon>Glomeromycotina</taxon>
        <taxon>Glomeromycetes</taxon>
        <taxon>Glomerales</taxon>
        <taxon>Glomeraceae</taxon>
        <taxon>Rhizophagus</taxon>
    </lineage>
</organism>
<proteinExistence type="predicted"/>